<reference evidence="2 3" key="1">
    <citation type="submission" date="2018-08" db="EMBL/GenBank/DDBJ databases">
        <title>A genome reference for cultivated species of the human gut microbiota.</title>
        <authorList>
            <person name="Zou Y."/>
            <person name="Xue W."/>
            <person name="Luo G."/>
        </authorList>
    </citation>
    <scope>NUCLEOTIDE SEQUENCE [LARGE SCALE GENOMIC DNA]</scope>
    <source>
        <strain evidence="2 3">AF22-12AC</strain>
    </source>
</reference>
<dbReference type="AlphaFoldDB" id="A0A174B1F6"/>
<dbReference type="GO" id="GO:0016740">
    <property type="term" value="F:transferase activity"/>
    <property type="evidence" value="ECO:0007669"/>
    <property type="project" value="UniProtKB-KW"/>
</dbReference>
<dbReference type="OMA" id="CREHGAK"/>
<comment type="caution">
    <text evidence="2">The sequence shown here is derived from an EMBL/GenBank/DDBJ whole genome shotgun (WGS) entry which is preliminary data.</text>
</comment>
<accession>A0A174B1F6</accession>
<name>A0A174B1F6_9FIRM</name>
<organism evidence="2 3">
    <name type="scientific">Roseburia hominis</name>
    <dbReference type="NCBI Taxonomy" id="301301"/>
    <lineage>
        <taxon>Bacteria</taxon>
        <taxon>Bacillati</taxon>
        <taxon>Bacillota</taxon>
        <taxon>Clostridia</taxon>
        <taxon>Lachnospirales</taxon>
        <taxon>Lachnospiraceae</taxon>
        <taxon>Roseburia</taxon>
    </lineage>
</organism>
<dbReference type="Gene3D" id="3.30.460.10">
    <property type="entry name" value="Beta Polymerase, domain 2"/>
    <property type="match status" value="1"/>
</dbReference>
<dbReference type="InterPro" id="IPR041633">
    <property type="entry name" value="Polbeta"/>
</dbReference>
<dbReference type="EMBL" id="QRVL01000026">
    <property type="protein sequence ID" value="RGS35990.1"/>
    <property type="molecule type" value="Genomic_DNA"/>
</dbReference>
<keyword evidence="2" id="KW-0808">Transferase</keyword>
<proteinExistence type="predicted"/>
<evidence type="ECO:0000259" key="1">
    <source>
        <dbReference type="Pfam" id="PF18765"/>
    </source>
</evidence>
<dbReference type="InterPro" id="IPR043519">
    <property type="entry name" value="NT_sf"/>
</dbReference>
<evidence type="ECO:0000313" key="2">
    <source>
        <dbReference type="EMBL" id="RGS35990.1"/>
    </source>
</evidence>
<protein>
    <submittedName>
        <fullName evidence="2">Nucleotidyltransferase domain-containing protein</fullName>
    </submittedName>
</protein>
<dbReference type="Pfam" id="PF18765">
    <property type="entry name" value="Polbeta"/>
    <property type="match status" value="1"/>
</dbReference>
<dbReference type="SUPFAM" id="SSF81301">
    <property type="entry name" value="Nucleotidyltransferase"/>
    <property type="match status" value="1"/>
</dbReference>
<dbReference type="GeneID" id="93724680"/>
<dbReference type="Proteomes" id="UP000266172">
    <property type="component" value="Unassembled WGS sequence"/>
</dbReference>
<dbReference type="CDD" id="cd05403">
    <property type="entry name" value="NT_KNTase_like"/>
    <property type="match status" value="1"/>
</dbReference>
<evidence type="ECO:0000313" key="3">
    <source>
        <dbReference type="Proteomes" id="UP000266172"/>
    </source>
</evidence>
<feature type="domain" description="Polymerase beta nucleotidyltransferase" evidence="1">
    <location>
        <begin position="14"/>
        <end position="87"/>
    </location>
</feature>
<dbReference type="RefSeq" id="WP_014081047.1">
    <property type="nucleotide sequence ID" value="NZ_CAKMUY010000018.1"/>
</dbReference>
<sequence>MKADEVISRVADLCREHGAKKVILYGSRAKGTAGERSDIDIAVSGGADFDELLEKVEELPTLYSVDLLNMDTCRNDLLMEDIKQYGREI</sequence>
<gene>
    <name evidence="2" type="ORF">DWX93_16140</name>
</gene>